<keyword evidence="7" id="KW-0479">Metal-binding</keyword>
<dbReference type="InterPro" id="IPR008334">
    <property type="entry name" value="5'-Nucleotdase_C"/>
</dbReference>
<dbReference type="InterPro" id="IPR004843">
    <property type="entry name" value="Calcineurin-like_PHP"/>
</dbReference>
<evidence type="ECO:0000256" key="9">
    <source>
        <dbReference type="ARBA" id="ARBA00022741"/>
    </source>
</evidence>
<evidence type="ECO:0000256" key="8">
    <source>
        <dbReference type="ARBA" id="ARBA00022729"/>
    </source>
</evidence>
<evidence type="ECO:0000256" key="11">
    <source>
        <dbReference type="ARBA" id="ARBA00023240"/>
    </source>
</evidence>
<dbReference type="FunFam" id="3.60.21.10:FF:000020">
    <property type="entry name" value="NT5E isoform 4"/>
    <property type="match status" value="1"/>
</dbReference>
<dbReference type="OrthoDB" id="7722975at2759"/>
<feature type="chain" id="PRO_5035966315" description="apyrase" evidence="12">
    <location>
        <begin position="17"/>
        <end position="544"/>
    </location>
</feature>
<feature type="signal peptide" evidence="12">
    <location>
        <begin position="1"/>
        <end position="16"/>
    </location>
</feature>
<evidence type="ECO:0000313" key="16">
    <source>
        <dbReference type="Proteomes" id="UP000838756"/>
    </source>
</evidence>
<dbReference type="PRINTS" id="PR01607">
    <property type="entry name" value="APYRASEFAMLY"/>
</dbReference>
<organism evidence="15 16">
    <name type="scientific">Pararge aegeria aegeria</name>
    <dbReference type="NCBI Taxonomy" id="348720"/>
    <lineage>
        <taxon>Eukaryota</taxon>
        <taxon>Metazoa</taxon>
        <taxon>Ecdysozoa</taxon>
        <taxon>Arthropoda</taxon>
        <taxon>Hexapoda</taxon>
        <taxon>Insecta</taxon>
        <taxon>Pterygota</taxon>
        <taxon>Neoptera</taxon>
        <taxon>Endopterygota</taxon>
        <taxon>Lepidoptera</taxon>
        <taxon>Glossata</taxon>
        <taxon>Ditrysia</taxon>
        <taxon>Papilionoidea</taxon>
        <taxon>Nymphalidae</taxon>
        <taxon>Satyrinae</taxon>
        <taxon>Satyrini</taxon>
        <taxon>Parargina</taxon>
        <taxon>Pararge</taxon>
    </lineage>
</organism>
<dbReference type="GO" id="GO:0004050">
    <property type="term" value="F:apyrase activity"/>
    <property type="evidence" value="ECO:0007669"/>
    <property type="project" value="UniProtKB-EC"/>
</dbReference>
<dbReference type="GO" id="GO:0006196">
    <property type="term" value="P:AMP catabolic process"/>
    <property type="evidence" value="ECO:0007669"/>
    <property type="project" value="TreeGrafter"/>
</dbReference>
<keyword evidence="9 12" id="KW-0547">Nucleotide-binding</keyword>
<sequence>MNKIFVFLFSVYAVFAESNSNGFFELNIIHYNDFHAHFDEIALNGSPCNPVEGECIGGYERLYTAIRQTLQAKPDSLLLNGGDTFQGTMWYNFLRWNVTLHFMNLLPMHDAHVLGNHEFDNGIDGLLPYLEGLNCPMLGANVNTTFEPELTPYVKNHVVVERKGRKIGIIGILLTGFTAPIGKVIMEDELEAVRREASILTQQNVDIIIVLSHVGYTTDMRLAALMPPEVDLIVGAHSHTFLYNGAAPDGSRPAGPYPTVVTQAGGHKILVVQAGSYTRYLGDIKLYFDDAGKIVSWEGQPIYLGSSITKDPRISSLLEPWREEVYAIGKEVLSVSLTELNRNDCRRGECNIGSWICDNFIEEVIPRATGSSWGYAHVCLINIGGIRAHISSGAITTEGVLMALPFENKVQAYDLKGSYLLEALEFSVGVSQSSSQNFNSGRMVQIGGLRVVYNATAQLGSRVNSVRVRCTDCDVPRYEPLDIEATYRVISQDYIGEGGGGFTMLANNRENIEDLGVDYVMLRSTLRRQGTVLKDVDGRIQIVY</sequence>
<dbReference type="Pfam" id="PF02872">
    <property type="entry name" value="5_nucleotid_C"/>
    <property type="match status" value="1"/>
</dbReference>
<keyword evidence="8 12" id="KW-0732">Signal</keyword>
<keyword evidence="16" id="KW-1185">Reference proteome</keyword>
<comment type="similarity">
    <text evidence="2 12">Belongs to the 5'-nucleotidase family.</text>
</comment>
<dbReference type="AlphaFoldDB" id="A0A8S4SB06"/>
<dbReference type="GO" id="GO:0000166">
    <property type="term" value="F:nucleotide binding"/>
    <property type="evidence" value="ECO:0007669"/>
    <property type="project" value="UniProtKB-KW"/>
</dbReference>
<proteinExistence type="inferred from homology"/>
<evidence type="ECO:0000256" key="5">
    <source>
        <dbReference type="ARBA" id="ARBA00022525"/>
    </source>
</evidence>
<dbReference type="Gene3D" id="3.90.780.10">
    <property type="entry name" value="5'-Nucleotidase, C-terminal domain"/>
    <property type="match status" value="1"/>
</dbReference>
<evidence type="ECO:0000256" key="6">
    <source>
        <dbReference type="ARBA" id="ARBA00022656"/>
    </source>
</evidence>
<reference evidence="15" key="1">
    <citation type="submission" date="2022-03" db="EMBL/GenBank/DDBJ databases">
        <authorList>
            <person name="Lindestad O."/>
        </authorList>
    </citation>
    <scope>NUCLEOTIDE SEQUENCE</scope>
</reference>
<protein>
    <recommendedName>
        <fullName evidence="3">apyrase</fullName>
        <ecNumber evidence="3">3.6.1.5</ecNumber>
    </recommendedName>
</protein>
<dbReference type="InterPro" id="IPR036907">
    <property type="entry name" value="5'-Nucleotdase_C_sf"/>
</dbReference>
<dbReference type="GO" id="GO:0008253">
    <property type="term" value="F:5'-nucleotidase activity"/>
    <property type="evidence" value="ECO:0007669"/>
    <property type="project" value="TreeGrafter"/>
</dbReference>
<keyword evidence="10 12" id="KW-0378">Hydrolase</keyword>
<keyword evidence="11" id="KW-1199">Hemostasis impairing toxin</keyword>
<accession>A0A8S4SB06</accession>
<evidence type="ECO:0000256" key="1">
    <source>
        <dbReference type="ARBA" id="ARBA00004613"/>
    </source>
</evidence>
<keyword evidence="5" id="KW-0964">Secreted</keyword>
<dbReference type="GO" id="GO:0090729">
    <property type="term" value="F:toxin activity"/>
    <property type="evidence" value="ECO:0007669"/>
    <property type="project" value="UniProtKB-KW"/>
</dbReference>
<dbReference type="PROSITE" id="PS00786">
    <property type="entry name" value="5_NUCLEOTIDASE_2"/>
    <property type="match status" value="1"/>
</dbReference>
<comment type="caution">
    <text evidence="15">The sequence shown here is derived from an EMBL/GenBank/DDBJ whole genome shotgun (WGS) entry which is preliminary data.</text>
</comment>
<dbReference type="EMBL" id="CAKXAJ010026233">
    <property type="protein sequence ID" value="CAH2263584.1"/>
    <property type="molecule type" value="Genomic_DNA"/>
</dbReference>
<feature type="domain" description="Calcineurin-like phosphoesterase" evidence="13">
    <location>
        <begin position="27"/>
        <end position="240"/>
    </location>
</feature>
<dbReference type="SUPFAM" id="SSF55816">
    <property type="entry name" value="5'-nucleotidase (syn. UDP-sugar hydrolase), C-terminal domain"/>
    <property type="match status" value="1"/>
</dbReference>
<evidence type="ECO:0000256" key="3">
    <source>
        <dbReference type="ARBA" id="ARBA00012148"/>
    </source>
</evidence>
<dbReference type="GO" id="GO:0005886">
    <property type="term" value="C:plasma membrane"/>
    <property type="evidence" value="ECO:0007669"/>
    <property type="project" value="TreeGrafter"/>
</dbReference>
<dbReference type="GO" id="GO:0005576">
    <property type="term" value="C:extracellular region"/>
    <property type="evidence" value="ECO:0007669"/>
    <property type="project" value="UniProtKB-SubCell"/>
</dbReference>
<dbReference type="PANTHER" id="PTHR11575:SF32">
    <property type="entry name" value="APYRASE-LIKE PROTEIN"/>
    <property type="match status" value="1"/>
</dbReference>
<evidence type="ECO:0000313" key="15">
    <source>
        <dbReference type="EMBL" id="CAH2263584.1"/>
    </source>
</evidence>
<dbReference type="CDD" id="cd07409">
    <property type="entry name" value="MPP_CD73_N"/>
    <property type="match status" value="1"/>
</dbReference>
<dbReference type="EC" id="3.6.1.5" evidence="3"/>
<keyword evidence="6" id="KW-0800">Toxin</keyword>
<dbReference type="InterPro" id="IPR006146">
    <property type="entry name" value="5'-Nucleotdase_CS"/>
</dbReference>
<dbReference type="SUPFAM" id="SSF56300">
    <property type="entry name" value="Metallo-dependent phosphatases"/>
    <property type="match status" value="1"/>
</dbReference>
<dbReference type="InterPro" id="IPR006179">
    <property type="entry name" value="5_nucleotidase/apyrase"/>
</dbReference>
<gene>
    <name evidence="15" type="primary">jg10903</name>
    <name evidence="15" type="ORF">PAEG_LOCUS24398</name>
</gene>
<evidence type="ECO:0000259" key="14">
    <source>
        <dbReference type="Pfam" id="PF02872"/>
    </source>
</evidence>
<dbReference type="Pfam" id="PF00149">
    <property type="entry name" value="Metallophos"/>
    <property type="match status" value="1"/>
</dbReference>
<feature type="domain" description="5'-Nucleotidase C-terminal" evidence="14">
    <location>
        <begin position="338"/>
        <end position="506"/>
    </location>
</feature>
<name>A0A8S4SB06_9NEOP</name>
<dbReference type="PANTHER" id="PTHR11575">
    <property type="entry name" value="5'-NUCLEOTIDASE-RELATED"/>
    <property type="match status" value="1"/>
</dbReference>
<dbReference type="Gene3D" id="3.60.21.10">
    <property type="match status" value="1"/>
</dbReference>
<keyword evidence="4" id="KW-1201">Platelet aggregation inhibiting toxin</keyword>
<evidence type="ECO:0000256" key="12">
    <source>
        <dbReference type="RuleBase" id="RU362119"/>
    </source>
</evidence>
<evidence type="ECO:0000259" key="13">
    <source>
        <dbReference type="Pfam" id="PF00149"/>
    </source>
</evidence>
<evidence type="ECO:0000256" key="2">
    <source>
        <dbReference type="ARBA" id="ARBA00006654"/>
    </source>
</evidence>
<evidence type="ECO:0000256" key="10">
    <source>
        <dbReference type="ARBA" id="ARBA00022801"/>
    </source>
</evidence>
<evidence type="ECO:0000256" key="7">
    <source>
        <dbReference type="ARBA" id="ARBA00022723"/>
    </source>
</evidence>
<dbReference type="InterPro" id="IPR029052">
    <property type="entry name" value="Metallo-depent_PP-like"/>
</dbReference>
<dbReference type="GO" id="GO:0046872">
    <property type="term" value="F:metal ion binding"/>
    <property type="evidence" value="ECO:0007669"/>
    <property type="project" value="UniProtKB-KW"/>
</dbReference>
<dbReference type="Proteomes" id="UP000838756">
    <property type="component" value="Unassembled WGS sequence"/>
</dbReference>
<evidence type="ECO:0000256" key="4">
    <source>
        <dbReference type="ARBA" id="ARBA00022442"/>
    </source>
</evidence>
<comment type="subcellular location">
    <subcellularLocation>
        <location evidence="1">Secreted</location>
    </subcellularLocation>
</comment>